<dbReference type="GeneID" id="39593041"/>
<feature type="compositionally biased region" description="Low complexity" evidence="1">
    <location>
        <begin position="1"/>
        <end position="20"/>
    </location>
</feature>
<protein>
    <submittedName>
        <fullName evidence="2">Uncharacterized protein</fullName>
    </submittedName>
</protein>
<keyword evidence="3" id="KW-1185">Reference proteome</keyword>
<gene>
    <name evidence="2" type="ORF">EHS24_008498</name>
</gene>
<dbReference type="Proteomes" id="UP000279236">
    <property type="component" value="Unassembled WGS sequence"/>
</dbReference>
<dbReference type="RefSeq" id="XP_028475783.1">
    <property type="nucleotide sequence ID" value="XM_028623809.1"/>
</dbReference>
<dbReference type="AlphaFoldDB" id="A0A427XQD0"/>
<dbReference type="EMBL" id="RSCE01000007">
    <property type="protein sequence ID" value="RSH81064.1"/>
    <property type="molecule type" value="Genomic_DNA"/>
</dbReference>
<reference evidence="2 3" key="1">
    <citation type="submission" date="2018-11" db="EMBL/GenBank/DDBJ databases">
        <title>Genome sequence of Apiotrichum porosum DSM 27194.</title>
        <authorList>
            <person name="Aliyu H."/>
            <person name="Gorte O."/>
            <person name="Ochsenreither K."/>
        </authorList>
    </citation>
    <scope>NUCLEOTIDE SEQUENCE [LARGE SCALE GENOMIC DNA]</scope>
    <source>
        <strain evidence="2 3">DSM 27194</strain>
    </source>
</reference>
<feature type="compositionally biased region" description="Low complexity" evidence="1">
    <location>
        <begin position="58"/>
        <end position="67"/>
    </location>
</feature>
<evidence type="ECO:0000313" key="2">
    <source>
        <dbReference type="EMBL" id="RSH81064.1"/>
    </source>
</evidence>
<accession>A0A427XQD0</accession>
<sequence>MSLFSGSTGKASSASSVYSDDTPHYTRTLAVTTSAPSGSYKANVRPGGGRGGAGYYNKAKSPKAPKASLANEEWDDSAVLHKDQLLTPQLTTSFRKLGKKKMQGSIHSNETAREQGRPSTPLPEGMYPIGVSFLDMGG</sequence>
<name>A0A427XQD0_9TREE</name>
<comment type="caution">
    <text evidence="2">The sequence shown here is derived from an EMBL/GenBank/DDBJ whole genome shotgun (WGS) entry which is preliminary data.</text>
</comment>
<organism evidence="2 3">
    <name type="scientific">Apiotrichum porosum</name>
    <dbReference type="NCBI Taxonomy" id="105984"/>
    <lineage>
        <taxon>Eukaryota</taxon>
        <taxon>Fungi</taxon>
        <taxon>Dikarya</taxon>
        <taxon>Basidiomycota</taxon>
        <taxon>Agaricomycotina</taxon>
        <taxon>Tremellomycetes</taxon>
        <taxon>Trichosporonales</taxon>
        <taxon>Trichosporonaceae</taxon>
        <taxon>Apiotrichum</taxon>
    </lineage>
</organism>
<evidence type="ECO:0000256" key="1">
    <source>
        <dbReference type="SAM" id="MobiDB-lite"/>
    </source>
</evidence>
<feature type="region of interest" description="Disordered" evidence="1">
    <location>
        <begin position="97"/>
        <end position="128"/>
    </location>
</feature>
<feature type="region of interest" description="Disordered" evidence="1">
    <location>
        <begin position="1"/>
        <end position="67"/>
    </location>
</feature>
<evidence type="ECO:0000313" key="3">
    <source>
        <dbReference type="Proteomes" id="UP000279236"/>
    </source>
</evidence>
<proteinExistence type="predicted"/>